<dbReference type="HOGENOM" id="CLU_1354933_0_0_1"/>
<feature type="chain" id="PRO_5012158177" description="Calphotin-like" evidence="1">
    <location>
        <begin position="16"/>
        <end position="202"/>
    </location>
</feature>
<accession>G7E9J4</accession>
<protein>
    <recommendedName>
        <fullName evidence="4">Calphotin-like</fullName>
    </recommendedName>
</protein>
<name>G7E9J4_MIXOS</name>
<sequence length="202" mass="19242">MRSFILFAFVVYVAAAPQLSNLFPAAAANSVAAPVASQIVPSVATQAVSPAVGTEAVAPAVATQAATVPAVASMPAAVSPAVATTAGAPQVVGTQVAQTMVLPSLFANLAPTSTAAAFGLVIPTPSAAASMQPASASGAMPVSSASQTVAAPFALPTLAFPSALPAISFPSISLPSGLPVLGAVQPASSATASPVAVTPATA</sequence>
<dbReference type="AlphaFoldDB" id="G7E9J4"/>
<dbReference type="InParanoid" id="G7E9J4"/>
<proteinExistence type="predicted"/>
<reference evidence="2 3" key="1">
    <citation type="journal article" date="2011" name="J. Gen. Appl. Microbiol.">
        <title>Draft genome sequencing of the enigmatic basidiomycete Mixia osmundae.</title>
        <authorList>
            <person name="Nishida H."/>
            <person name="Nagatsuka Y."/>
            <person name="Sugiyama J."/>
        </authorList>
    </citation>
    <scope>NUCLEOTIDE SEQUENCE [LARGE SCALE GENOMIC DNA]</scope>
    <source>
        <strain evidence="3">CBS 9802 / IAM 14324 / JCM 22182 / KY 12970</strain>
    </source>
</reference>
<evidence type="ECO:0000256" key="1">
    <source>
        <dbReference type="SAM" id="SignalP"/>
    </source>
</evidence>
<gene>
    <name evidence="2" type="primary">Mo06008</name>
    <name evidence="2" type="ORF">E5Q_06008</name>
</gene>
<evidence type="ECO:0008006" key="4">
    <source>
        <dbReference type="Google" id="ProtNLM"/>
    </source>
</evidence>
<evidence type="ECO:0000313" key="3">
    <source>
        <dbReference type="Proteomes" id="UP000009131"/>
    </source>
</evidence>
<keyword evidence="3" id="KW-1185">Reference proteome</keyword>
<dbReference type="Proteomes" id="UP000009131">
    <property type="component" value="Unassembled WGS sequence"/>
</dbReference>
<keyword evidence="1" id="KW-0732">Signal</keyword>
<evidence type="ECO:0000313" key="2">
    <source>
        <dbReference type="EMBL" id="GAA99313.1"/>
    </source>
</evidence>
<organism evidence="2 3">
    <name type="scientific">Mixia osmundae (strain CBS 9802 / IAM 14324 / JCM 22182 / KY 12970)</name>
    <dbReference type="NCBI Taxonomy" id="764103"/>
    <lineage>
        <taxon>Eukaryota</taxon>
        <taxon>Fungi</taxon>
        <taxon>Dikarya</taxon>
        <taxon>Basidiomycota</taxon>
        <taxon>Pucciniomycotina</taxon>
        <taxon>Mixiomycetes</taxon>
        <taxon>Mixiales</taxon>
        <taxon>Mixiaceae</taxon>
        <taxon>Mixia</taxon>
    </lineage>
</organism>
<comment type="caution">
    <text evidence="2">The sequence shown here is derived from an EMBL/GenBank/DDBJ whole genome shotgun (WGS) entry which is preliminary data.</text>
</comment>
<dbReference type="EMBL" id="BABT02000220">
    <property type="protein sequence ID" value="GAA99313.1"/>
    <property type="molecule type" value="Genomic_DNA"/>
</dbReference>
<reference evidence="2 3" key="2">
    <citation type="journal article" date="2012" name="Open Biol.">
        <title>Characteristics of nucleosomes and linker DNA regions on the genome of the basidiomycete Mixia osmundae revealed by mono- and dinucleosome mapping.</title>
        <authorList>
            <person name="Nishida H."/>
            <person name="Kondo S."/>
            <person name="Matsumoto T."/>
            <person name="Suzuki Y."/>
            <person name="Yoshikawa H."/>
            <person name="Taylor T.D."/>
            <person name="Sugiyama J."/>
        </authorList>
    </citation>
    <scope>NUCLEOTIDE SEQUENCE [LARGE SCALE GENOMIC DNA]</scope>
    <source>
        <strain evidence="3">CBS 9802 / IAM 14324 / JCM 22182 / KY 12970</strain>
    </source>
</reference>
<feature type="signal peptide" evidence="1">
    <location>
        <begin position="1"/>
        <end position="15"/>
    </location>
</feature>